<comment type="subcellular location">
    <subcellularLocation>
        <location evidence="1">Cell membrane</location>
        <topology evidence="1">Multi-pass membrane protein</topology>
    </subcellularLocation>
</comment>
<evidence type="ECO:0000256" key="2">
    <source>
        <dbReference type="ARBA" id="ARBA00022692"/>
    </source>
</evidence>
<dbReference type="InterPro" id="IPR017871">
    <property type="entry name" value="ABC_transporter-like_CS"/>
</dbReference>
<evidence type="ECO:0000256" key="4">
    <source>
        <dbReference type="ARBA" id="ARBA00022840"/>
    </source>
</evidence>
<dbReference type="Gene3D" id="3.40.50.300">
    <property type="entry name" value="P-loop containing nucleotide triphosphate hydrolases"/>
    <property type="match status" value="1"/>
</dbReference>
<keyword evidence="2 7" id="KW-0812">Transmembrane</keyword>
<keyword evidence="11" id="KW-1185">Reference proteome</keyword>
<keyword evidence="3" id="KW-0547">Nucleotide-binding</keyword>
<feature type="transmembrane region" description="Helical" evidence="7">
    <location>
        <begin position="132"/>
        <end position="155"/>
    </location>
</feature>
<dbReference type="PANTHER" id="PTHR43394:SF1">
    <property type="entry name" value="ATP-BINDING CASSETTE SUB-FAMILY B MEMBER 10, MITOCHONDRIAL"/>
    <property type="match status" value="1"/>
</dbReference>
<dbReference type="InterPro" id="IPR003593">
    <property type="entry name" value="AAA+_ATPase"/>
</dbReference>
<protein>
    <submittedName>
        <fullName evidence="10">ABC-type multidrug transport system fused ATPase/permease subunit</fullName>
    </submittedName>
</protein>
<dbReference type="SUPFAM" id="SSF90123">
    <property type="entry name" value="ABC transporter transmembrane region"/>
    <property type="match status" value="1"/>
</dbReference>
<dbReference type="InterPro" id="IPR011527">
    <property type="entry name" value="ABC1_TM_dom"/>
</dbReference>
<keyword evidence="4" id="KW-0067">ATP-binding</keyword>
<dbReference type="InterPro" id="IPR003439">
    <property type="entry name" value="ABC_transporter-like_ATP-bd"/>
</dbReference>
<evidence type="ECO:0000313" key="10">
    <source>
        <dbReference type="EMBL" id="MBP2112781.1"/>
    </source>
</evidence>
<dbReference type="InterPro" id="IPR039421">
    <property type="entry name" value="Type_1_exporter"/>
</dbReference>
<dbReference type="PROSITE" id="PS50929">
    <property type="entry name" value="ABC_TM1F"/>
    <property type="match status" value="1"/>
</dbReference>
<dbReference type="RefSeq" id="WP_209874043.1">
    <property type="nucleotide sequence ID" value="NZ_JAGGLV010000008.1"/>
</dbReference>
<feature type="domain" description="ABC transporter" evidence="8">
    <location>
        <begin position="346"/>
        <end position="579"/>
    </location>
</feature>
<keyword evidence="5 7" id="KW-1133">Transmembrane helix</keyword>
<evidence type="ECO:0000256" key="6">
    <source>
        <dbReference type="ARBA" id="ARBA00023136"/>
    </source>
</evidence>
<keyword evidence="6 7" id="KW-0472">Membrane</keyword>
<name>A0ABS4NRV7_9BACL</name>
<sequence length="598" mass="66815">MHTFKLFRRLAPYVKIKWNLTLIAYACTFLQLGLVMLQPLIFAYLIDHVLIEGNRDLIVPLLSLSLGIGVLSIVFLFIRVGLFRYLGICNMLDIRDELLKHVRQIPIPEIQKQGPGKFTALLGMDTATMGNFLNHILVEITSQLFMMLISLGTLFYMDWRLGIIATLSIPFLLWVPGLFRNAVVRYSSDVRTHNEEIGAYLYEAIESSQEIRALGLEGWERKRNETMYKGLVKASTRETLYAVMSFQISGFVISLILAAIYWIGSYQVLDQVMTVGMMVASVTYLQNALNPVQQINNFFRELQGAEVAMGRIEQFIQTPIDLYSENERKQASPAKEPQLEATPSDIEVCSLRVGYGGTEILKDLSLSLSPGKVYAFVGRSGAGKSTLFRALIGMMPILEGEIRIGGQNLEEMTRSAISRKVGIVFQEPYLFRGTLMENIAVGKLDAAEEMILQAALNARLGSLLDQLPEGLHTKIDHKGFQLSGGQRQRLAIARALLHNPDILILDEPTSALDQLTESELMDSIRHTMAGKTVLVATHRLQTIMNADRILVMENGCLVAEGDHEELMKQSPEYYAMASTFERDTSVAGQASHKEGVTV</sequence>
<evidence type="ECO:0000256" key="1">
    <source>
        <dbReference type="ARBA" id="ARBA00004651"/>
    </source>
</evidence>
<dbReference type="Proteomes" id="UP000773462">
    <property type="component" value="Unassembled WGS sequence"/>
</dbReference>
<dbReference type="InterPro" id="IPR036640">
    <property type="entry name" value="ABC1_TM_sf"/>
</dbReference>
<reference evidence="10 11" key="1">
    <citation type="submission" date="2021-03" db="EMBL/GenBank/DDBJ databases">
        <title>Genomic Encyclopedia of Type Strains, Phase IV (KMG-IV): sequencing the most valuable type-strain genomes for metagenomic binning, comparative biology and taxonomic classification.</title>
        <authorList>
            <person name="Goeker M."/>
        </authorList>
    </citation>
    <scope>NUCLEOTIDE SEQUENCE [LARGE SCALE GENOMIC DNA]</scope>
    <source>
        <strain evidence="10 11">DSM 101953</strain>
    </source>
</reference>
<proteinExistence type="predicted"/>
<feature type="transmembrane region" description="Helical" evidence="7">
    <location>
        <begin position="239"/>
        <end position="263"/>
    </location>
</feature>
<gene>
    <name evidence="10" type="ORF">J2Z70_002935</name>
</gene>
<evidence type="ECO:0000313" key="11">
    <source>
        <dbReference type="Proteomes" id="UP000773462"/>
    </source>
</evidence>
<dbReference type="Gene3D" id="1.20.1560.10">
    <property type="entry name" value="ABC transporter type 1, transmembrane domain"/>
    <property type="match status" value="1"/>
</dbReference>
<feature type="domain" description="ABC transmembrane type-1" evidence="9">
    <location>
        <begin position="26"/>
        <end position="304"/>
    </location>
</feature>
<feature type="transmembrane region" description="Helical" evidence="7">
    <location>
        <begin position="161"/>
        <end position="179"/>
    </location>
</feature>
<evidence type="ECO:0000256" key="3">
    <source>
        <dbReference type="ARBA" id="ARBA00022741"/>
    </source>
</evidence>
<dbReference type="CDD" id="cd07346">
    <property type="entry name" value="ABC_6TM_exporters"/>
    <property type="match status" value="1"/>
</dbReference>
<feature type="transmembrane region" description="Helical" evidence="7">
    <location>
        <begin position="20"/>
        <end position="45"/>
    </location>
</feature>
<organism evidence="10 11">
    <name type="scientific">Paenibacillus silagei</name>
    <dbReference type="NCBI Taxonomy" id="1670801"/>
    <lineage>
        <taxon>Bacteria</taxon>
        <taxon>Bacillati</taxon>
        <taxon>Bacillota</taxon>
        <taxon>Bacilli</taxon>
        <taxon>Bacillales</taxon>
        <taxon>Paenibacillaceae</taxon>
        <taxon>Paenibacillus</taxon>
    </lineage>
</organism>
<comment type="caution">
    <text evidence="10">The sequence shown here is derived from an EMBL/GenBank/DDBJ whole genome shotgun (WGS) entry which is preliminary data.</text>
</comment>
<dbReference type="Pfam" id="PF00005">
    <property type="entry name" value="ABC_tran"/>
    <property type="match status" value="1"/>
</dbReference>
<dbReference type="Pfam" id="PF00664">
    <property type="entry name" value="ABC_membrane"/>
    <property type="match status" value="1"/>
</dbReference>
<dbReference type="PROSITE" id="PS50893">
    <property type="entry name" value="ABC_TRANSPORTER_2"/>
    <property type="match status" value="1"/>
</dbReference>
<evidence type="ECO:0000256" key="7">
    <source>
        <dbReference type="SAM" id="Phobius"/>
    </source>
</evidence>
<evidence type="ECO:0000259" key="9">
    <source>
        <dbReference type="PROSITE" id="PS50929"/>
    </source>
</evidence>
<dbReference type="SUPFAM" id="SSF52540">
    <property type="entry name" value="P-loop containing nucleoside triphosphate hydrolases"/>
    <property type="match status" value="1"/>
</dbReference>
<dbReference type="SMART" id="SM00382">
    <property type="entry name" value="AAA"/>
    <property type="match status" value="1"/>
</dbReference>
<evidence type="ECO:0000256" key="5">
    <source>
        <dbReference type="ARBA" id="ARBA00022989"/>
    </source>
</evidence>
<dbReference type="InterPro" id="IPR027417">
    <property type="entry name" value="P-loop_NTPase"/>
</dbReference>
<dbReference type="PANTHER" id="PTHR43394">
    <property type="entry name" value="ATP-DEPENDENT PERMEASE MDL1, MITOCHONDRIAL"/>
    <property type="match status" value="1"/>
</dbReference>
<feature type="transmembrane region" description="Helical" evidence="7">
    <location>
        <begin position="57"/>
        <end position="78"/>
    </location>
</feature>
<accession>A0ABS4NRV7</accession>
<dbReference type="PROSITE" id="PS00211">
    <property type="entry name" value="ABC_TRANSPORTER_1"/>
    <property type="match status" value="1"/>
</dbReference>
<dbReference type="EMBL" id="JAGGLV010000008">
    <property type="protein sequence ID" value="MBP2112781.1"/>
    <property type="molecule type" value="Genomic_DNA"/>
</dbReference>
<evidence type="ECO:0000259" key="8">
    <source>
        <dbReference type="PROSITE" id="PS50893"/>
    </source>
</evidence>